<protein>
    <submittedName>
        <fullName evidence="1">Uncharacterized protein</fullName>
    </submittedName>
</protein>
<keyword evidence="2" id="KW-1185">Reference proteome</keyword>
<dbReference type="EMBL" id="JARKIE010000113">
    <property type="protein sequence ID" value="KAJ7682853.1"/>
    <property type="molecule type" value="Genomic_DNA"/>
</dbReference>
<reference evidence="1" key="1">
    <citation type="submission" date="2023-03" db="EMBL/GenBank/DDBJ databases">
        <title>Massive genome expansion in bonnet fungi (Mycena s.s.) driven by repeated elements and novel gene families across ecological guilds.</title>
        <authorList>
            <consortium name="Lawrence Berkeley National Laboratory"/>
            <person name="Harder C.B."/>
            <person name="Miyauchi S."/>
            <person name="Viragh M."/>
            <person name="Kuo A."/>
            <person name="Thoen E."/>
            <person name="Andreopoulos B."/>
            <person name="Lu D."/>
            <person name="Skrede I."/>
            <person name="Drula E."/>
            <person name="Henrissat B."/>
            <person name="Morin E."/>
            <person name="Kohler A."/>
            <person name="Barry K."/>
            <person name="LaButti K."/>
            <person name="Morin E."/>
            <person name="Salamov A."/>
            <person name="Lipzen A."/>
            <person name="Mereny Z."/>
            <person name="Hegedus B."/>
            <person name="Baldrian P."/>
            <person name="Stursova M."/>
            <person name="Weitz H."/>
            <person name="Taylor A."/>
            <person name="Grigoriev I.V."/>
            <person name="Nagy L.G."/>
            <person name="Martin F."/>
            <person name="Kauserud H."/>
        </authorList>
    </citation>
    <scope>NUCLEOTIDE SEQUENCE</scope>
    <source>
        <strain evidence="1">CBHHK067</strain>
    </source>
</reference>
<comment type="caution">
    <text evidence="1">The sequence shown here is derived from an EMBL/GenBank/DDBJ whole genome shotgun (WGS) entry which is preliminary data.</text>
</comment>
<accession>A0AAD7D8D9</accession>
<proteinExistence type="predicted"/>
<sequence>MSDDTILNFHGLARVLAEQDFHTVRVRWLDSLARIQPFPFGRLPVEIAIIILKFATTKSSVYSALMRTSRTIAGLARLECVPEAVLLSHRESAISFYACISVYPDVGAAVKELWFFPALPSSQAASIGSAIPNACCNVERLACFPDVLIDMCSGSTFRHTSLADVTLMDTNLPWDRLLGARHAAIFFNQVQRLRLIGNGGTPPAIPPHGTSFPTLAELTVTSRTATCLQTYLLDRTRFPNLTRAVVAVPYMEWRDIGSNYLMSEPALADGRLCIVHCTKKWKELDVWKKGAFSIWNMGVTEWNALARSTGSSQKAWK</sequence>
<dbReference type="AlphaFoldDB" id="A0AAD7D8D9"/>
<name>A0AAD7D8D9_MYCRO</name>
<evidence type="ECO:0000313" key="1">
    <source>
        <dbReference type="EMBL" id="KAJ7682853.1"/>
    </source>
</evidence>
<organism evidence="1 2">
    <name type="scientific">Mycena rosella</name>
    <name type="common">Pink bonnet</name>
    <name type="synonym">Agaricus rosellus</name>
    <dbReference type="NCBI Taxonomy" id="1033263"/>
    <lineage>
        <taxon>Eukaryota</taxon>
        <taxon>Fungi</taxon>
        <taxon>Dikarya</taxon>
        <taxon>Basidiomycota</taxon>
        <taxon>Agaricomycotina</taxon>
        <taxon>Agaricomycetes</taxon>
        <taxon>Agaricomycetidae</taxon>
        <taxon>Agaricales</taxon>
        <taxon>Marasmiineae</taxon>
        <taxon>Mycenaceae</taxon>
        <taxon>Mycena</taxon>
    </lineage>
</organism>
<dbReference type="Proteomes" id="UP001221757">
    <property type="component" value="Unassembled WGS sequence"/>
</dbReference>
<gene>
    <name evidence="1" type="ORF">B0H17DRAFT_1229403</name>
</gene>
<evidence type="ECO:0000313" key="2">
    <source>
        <dbReference type="Proteomes" id="UP001221757"/>
    </source>
</evidence>